<evidence type="ECO:0000313" key="1">
    <source>
        <dbReference type="EMBL" id="KDO68838.1"/>
    </source>
</evidence>
<gene>
    <name evidence="1" type="ORF">CISIN_1g048022mg</name>
</gene>
<dbReference type="Proteomes" id="UP000027120">
    <property type="component" value="Unassembled WGS sequence"/>
</dbReference>
<evidence type="ECO:0000313" key="2">
    <source>
        <dbReference type="Proteomes" id="UP000027120"/>
    </source>
</evidence>
<proteinExistence type="predicted"/>
<dbReference type="AlphaFoldDB" id="A0A067FN94"/>
<organism evidence="1 2">
    <name type="scientific">Citrus sinensis</name>
    <name type="common">Sweet orange</name>
    <name type="synonym">Citrus aurantium var. sinensis</name>
    <dbReference type="NCBI Taxonomy" id="2711"/>
    <lineage>
        <taxon>Eukaryota</taxon>
        <taxon>Viridiplantae</taxon>
        <taxon>Streptophyta</taxon>
        <taxon>Embryophyta</taxon>
        <taxon>Tracheophyta</taxon>
        <taxon>Spermatophyta</taxon>
        <taxon>Magnoliopsida</taxon>
        <taxon>eudicotyledons</taxon>
        <taxon>Gunneridae</taxon>
        <taxon>Pentapetalae</taxon>
        <taxon>rosids</taxon>
        <taxon>malvids</taxon>
        <taxon>Sapindales</taxon>
        <taxon>Rutaceae</taxon>
        <taxon>Aurantioideae</taxon>
        <taxon>Citrus</taxon>
    </lineage>
</organism>
<reference evidence="1 2" key="1">
    <citation type="submission" date="2014-04" db="EMBL/GenBank/DDBJ databases">
        <authorList>
            <consortium name="International Citrus Genome Consortium"/>
            <person name="Gmitter F."/>
            <person name="Chen C."/>
            <person name="Farmerie W."/>
            <person name="Harkins T."/>
            <person name="Desany B."/>
            <person name="Mohiuddin M."/>
            <person name="Kodira C."/>
            <person name="Borodovsky M."/>
            <person name="Lomsadze A."/>
            <person name="Burns P."/>
            <person name="Jenkins J."/>
            <person name="Prochnik S."/>
            <person name="Shu S."/>
            <person name="Chapman J."/>
            <person name="Pitluck S."/>
            <person name="Schmutz J."/>
            <person name="Rokhsar D."/>
        </authorList>
    </citation>
    <scope>NUCLEOTIDE SEQUENCE</scope>
</reference>
<protein>
    <submittedName>
        <fullName evidence="1">Uncharacterized protein</fullName>
    </submittedName>
</protein>
<accession>A0A067FN94</accession>
<dbReference type="EMBL" id="KK784894">
    <property type="protein sequence ID" value="KDO68838.1"/>
    <property type="molecule type" value="Genomic_DNA"/>
</dbReference>
<keyword evidence="2" id="KW-1185">Reference proteome</keyword>
<sequence length="68" mass="7853">MSPSSFFNITINPVANQGISFKCFKVDNYSNNFIRIRSRNINKSVFTGGNRKNEYTTRLICSFHKIQS</sequence>
<name>A0A067FN94_CITSI</name>